<dbReference type="AlphaFoldDB" id="A0AAW5TMQ9"/>
<evidence type="ECO:0000313" key="1">
    <source>
        <dbReference type="EMBL" id="MCW2280112.1"/>
    </source>
</evidence>
<proteinExistence type="predicted"/>
<name>A0AAW5TMQ9_9LACT</name>
<gene>
    <name evidence="1" type="ORF">M2256_000570</name>
</gene>
<comment type="caution">
    <text evidence="1">The sequence shown here is derived from an EMBL/GenBank/DDBJ whole genome shotgun (WGS) entry which is preliminary data.</text>
</comment>
<reference evidence="1" key="1">
    <citation type="submission" date="2023-08" db="EMBL/GenBank/DDBJ databases">
        <title>Genomic analyses of the natural microbiome of Caenorhabditis elegans.</title>
        <authorList>
            <person name="Samuel B."/>
        </authorList>
    </citation>
    <scope>NUCLEOTIDE SEQUENCE</scope>
    <source>
        <strain evidence="1">BIGb0220</strain>
    </source>
</reference>
<dbReference type="RefSeq" id="WP_260317770.1">
    <property type="nucleotide sequence ID" value="NZ_JAOQNN010000001.1"/>
</dbReference>
<accession>A0AAW5TMQ9</accession>
<evidence type="ECO:0008006" key="3">
    <source>
        <dbReference type="Google" id="ProtNLM"/>
    </source>
</evidence>
<protein>
    <recommendedName>
        <fullName evidence="3">Prophage protein</fullName>
    </recommendedName>
</protein>
<organism evidence="1 2">
    <name type="scientific">Lactococcus lactis</name>
    <dbReference type="NCBI Taxonomy" id="1358"/>
    <lineage>
        <taxon>Bacteria</taxon>
        <taxon>Bacillati</taxon>
        <taxon>Bacillota</taxon>
        <taxon>Bacilli</taxon>
        <taxon>Lactobacillales</taxon>
        <taxon>Streptococcaceae</taxon>
        <taxon>Lactococcus</taxon>
    </lineage>
</organism>
<dbReference type="EMBL" id="JAOQNN010000001">
    <property type="protein sequence ID" value="MCW2280112.1"/>
    <property type="molecule type" value="Genomic_DNA"/>
</dbReference>
<evidence type="ECO:0000313" key="2">
    <source>
        <dbReference type="Proteomes" id="UP001207687"/>
    </source>
</evidence>
<sequence>MTTIGKVKIVEIEDGPFMTDGEIAKYLYKTEVLDEKGNIDKKSNAYLRAQGNIKKFADNAPDGFVIDVDGRLTHLIAFLAWSIWSKKYQGMSRAPKFIDYFTENKNTLTSLL</sequence>
<dbReference type="Proteomes" id="UP001207687">
    <property type="component" value="Unassembled WGS sequence"/>
</dbReference>